<organism evidence="2 3">
    <name type="scientific">Desulfopila aestuarii DSM 18488</name>
    <dbReference type="NCBI Taxonomy" id="1121416"/>
    <lineage>
        <taxon>Bacteria</taxon>
        <taxon>Pseudomonadati</taxon>
        <taxon>Thermodesulfobacteriota</taxon>
        <taxon>Desulfobulbia</taxon>
        <taxon>Desulfobulbales</taxon>
        <taxon>Desulfocapsaceae</taxon>
        <taxon>Desulfopila</taxon>
    </lineage>
</organism>
<dbReference type="Pfam" id="PF07603">
    <property type="entry name" value="Lcl_C"/>
    <property type="match status" value="1"/>
</dbReference>
<accession>A0A1M7Y6U6</accession>
<dbReference type="InterPro" id="IPR011460">
    <property type="entry name" value="Lcl_C"/>
</dbReference>
<dbReference type="EMBL" id="FRFE01000009">
    <property type="protein sequence ID" value="SHO48236.1"/>
    <property type="molecule type" value="Genomic_DNA"/>
</dbReference>
<proteinExistence type="predicted"/>
<dbReference type="Proteomes" id="UP000184603">
    <property type="component" value="Unassembled WGS sequence"/>
</dbReference>
<sequence>MALKEYGTWLNVIVIMSLVSFLSSCTKTNTTEPEAYKQGTEYLEDMGDGICRQHPSGLIWQAGKSPNFSNWEDAHQYVNSLVLGGFDDWRMPTPEECLRLSRLIQAKKSNCPLETGGNHWVSKTDTIEAGQWESNVLCDGPIFRWTKDKKGTVKAVRP</sequence>
<reference evidence="2 3" key="1">
    <citation type="submission" date="2016-12" db="EMBL/GenBank/DDBJ databases">
        <authorList>
            <person name="Song W.-J."/>
            <person name="Kurnit D.M."/>
        </authorList>
    </citation>
    <scope>NUCLEOTIDE SEQUENCE [LARGE SCALE GENOMIC DNA]</scope>
    <source>
        <strain evidence="2 3">DSM 18488</strain>
    </source>
</reference>
<dbReference type="PROSITE" id="PS51257">
    <property type="entry name" value="PROKAR_LIPOPROTEIN"/>
    <property type="match status" value="1"/>
</dbReference>
<feature type="domain" description="Lcl C-terminal" evidence="1">
    <location>
        <begin position="54"/>
        <end position="157"/>
    </location>
</feature>
<evidence type="ECO:0000313" key="2">
    <source>
        <dbReference type="EMBL" id="SHO48236.1"/>
    </source>
</evidence>
<evidence type="ECO:0000313" key="3">
    <source>
        <dbReference type="Proteomes" id="UP000184603"/>
    </source>
</evidence>
<evidence type="ECO:0000259" key="1">
    <source>
        <dbReference type="Pfam" id="PF07603"/>
    </source>
</evidence>
<dbReference type="OrthoDB" id="5414729at2"/>
<dbReference type="RefSeq" id="WP_073613507.1">
    <property type="nucleotide sequence ID" value="NZ_FRFE01000009.1"/>
</dbReference>
<gene>
    <name evidence="2" type="ORF">SAMN02745220_02212</name>
</gene>
<dbReference type="AlphaFoldDB" id="A0A1M7Y6U6"/>
<name>A0A1M7Y6U6_9BACT</name>
<keyword evidence="3" id="KW-1185">Reference proteome</keyword>
<protein>
    <recommendedName>
        <fullName evidence="1">Lcl C-terminal domain-containing protein</fullName>
    </recommendedName>
</protein>